<evidence type="ECO:0000313" key="2">
    <source>
        <dbReference type="EMBL" id="KIW03583.1"/>
    </source>
</evidence>
<evidence type="ECO:0000259" key="1">
    <source>
        <dbReference type="Pfam" id="PF05368"/>
    </source>
</evidence>
<keyword evidence="3" id="KW-1185">Reference proteome</keyword>
<protein>
    <recommendedName>
        <fullName evidence="1">NmrA-like domain-containing protein</fullName>
    </recommendedName>
</protein>
<name>A0A0D2AA21_9PEZI</name>
<gene>
    <name evidence="2" type="ORF">PV09_05338</name>
</gene>
<dbReference type="RefSeq" id="XP_016213452.1">
    <property type="nucleotide sequence ID" value="XM_016358833.1"/>
</dbReference>
<dbReference type="GeneID" id="27313311"/>
<dbReference type="InParanoid" id="A0A0D2AA21"/>
<dbReference type="InterPro" id="IPR008030">
    <property type="entry name" value="NmrA-like"/>
</dbReference>
<dbReference type="STRING" id="253628.A0A0D2AA21"/>
<dbReference type="Gene3D" id="3.40.50.720">
    <property type="entry name" value="NAD(P)-binding Rossmann-like Domain"/>
    <property type="match status" value="1"/>
</dbReference>
<dbReference type="VEuPathDB" id="FungiDB:PV09_05338"/>
<dbReference type="PANTHER" id="PTHR47129:SF1">
    <property type="entry name" value="NMRA-LIKE DOMAIN-CONTAINING PROTEIN"/>
    <property type="match status" value="1"/>
</dbReference>
<dbReference type="SUPFAM" id="SSF51735">
    <property type="entry name" value="NAD(P)-binding Rossmann-fold domains"/>
    <property type="match status" value="1"/>
</dbReference>
<dbReference type="AlphaFoldDB" id="A0A0D2AA21"/>
<reference evidence="2 3" key="1">
    <citation type="submission" date="2015-01" db="EMBL/GenBank/DDBJ databases">
        <title>The Genome Sequence of Ochroconis gallopava CBS43764.</title>
        <authorList>
            <consortium name="The Broad Institute Genomics Platform"/>
            <person name="Cuomo C."/>
            <person name="de Hoog S."/>
            <person name="Gorbushina A."/>
            <person name="Stielow B."/>
            <person name="Teixiera M."/>
            <person name="Abouelleil A."/>
            <person name="Chapman S.B."/>
            <person name="Priest M."/>
            <person name="Young S.K."/>
            <person name="Wortman J."/>
            <person name="Nusbaum C."/>
            <person name="Birren B."/>
        </authorList>
    </citation>
    <scope>NUCLEOTIDE SEQUENCE [LARGE SCALE GENOMIC DNA]</scope>
    <source>
        <strain evidence="2 3">CBS 43764</strain>
    </source>
</reference>
<dbReference type="InterPro" id="IPR052718">
    <property type="entry name" value="NmrA-type_oxidoreductase"/>
</dbReference>
<dbReference type="Pfam" id="PF05368">
    <property type="entry name" value="NmrA"/>
    <property type="match status" value="1"/>
</dbReference>
<dbReference type="EMBL" id="KN847544">
    <property type="protein sequence ID" value="KIW03583.1"/>
    <property type="molecule type" value="Genomic_DNA"/>
</dbReference>
<evidence type="ECO:0000313" key="3">
    <source>
        <dbReference type="Proteomes" id="UP000053259"/>
    </source>
</evidence>
<organism evidence="2 3">
    <name type="scientific">Verruconis gallopava</name>
    <dbReference type="NCBI Taxonomy" id="253628"/>
    <lineage>
        <taxon>Eukaryota</taxon>
        <taxon>Fungi</taxon>
        <taxon>Dikarya</taxon>
        <taxon>Ascomycota</taxon>
        <taxon>Pezizomycotina</taxon>
        <taxon>Dothideomycetes</taxon>
        <taxon>Pleosporomycetidae</taxon>
        <taxon>Venturiales</taxon>
        <taxon>Sympoventuriaceae</taxon>
        <taxon>Verruconis</taxon>
    </lineage>
</organism>
<dbReference type="Gene3D" id="3.90.25.10">
    <property type="entry name" value="UDP-galactose 4-epimerase, domain 1"/>
    <property type="match status" value="1"/>
</dbReference>
<accession>A0A0D2AA21</accession>
<dbReference type="PANTHER" id="PTHR47129">
    <property type="entry name" value="QUINONE OXIDOREDUCTASE 2"/>
    <property type="match status" value="1"/>
</dbReference>
<feature type="domain" description="NmrA-like" evidence="1">
    <location>
        <begin position="2"/>
        <end position="260"/>
    </location>
</feature>
<dbReference type="Proteomes" id="UP000053259">
    <property type="component" value="Unassembled WGS sequence"/>
</dbReference>
<proteinExistence type="predicted"/>
<sequence>MLAIIGASGKIGSATLTALLERGLIPPDQIVALTSSRPIDSKWNVLSARGVQVRHATFDDPASMEKALDGISKLFLVSSPRIALDYDPVVPAPPGHGREKDHFVALEAAQKAGVKHVYYTSLAFANPSKSNVMTAHERTEARLREMEKDGIFDVTILREGLYNESWPLYLGYYGVCGDDRTEIILSDEGNRKISWTPIAELGVANATIIAAPPSEWRSRCVYLSKRSNPRTMREVADIVAAAVRKEISVKTVTKEEHIKHYVEQRGKQENAVRWWVATYDAIKEGECMIDDPTFDEIMAKAGIEPTAIDTTIGNMLAK</sequence>
<dbReference type="OrthoDB" id="419598at2759"/>
<dbReference type="InterPro" id="IPR036291">
    <property type="entry name" value="NAD(P)-bd_dom_sf"/>
</dbReference>
<dbReference type="HOGENOM" id="CLU_007383_10_4_1"/>